<comment type="caution">
    <text evidence="1">The sequence shown here is derived from an EMBL/GenBank/DDBJ whole genome shotgun (WGS) entry which is preliminary data.</text>
</comment>
<reference evidence="1 2" key="1">
    <citation type="submission" date="2024-02" db="EMBL/GenBank/DDBJ databases">
        <title>Haloferula sargassicola NBRC 104335.</title>
        <authorList>
            <person name="Ichikawa N."/>
            <person name="Katano-Makiyama Y."/>
            <person name="Hidaka K."/>
        </authorList>
    </citation>
    <scope>NUCLEOTIDE SEQUENCE [LARGE SCALE GENOMIC DNA]</scope>
    <source>
        <strain evidence="1 2">NBRC 104335</strain>
    </source>
</reference>
<protein>
    <submittedName>
        <fullName evidence="1">Uncharacterized protein</fullName>
    </submittedName>
</protein>
<gene>
    <name evidence="1" type="ORF">Hsar01_01816</name>
</gene>
<evidence type="ECO:0000313" key="2">
    <source>
        <dbReference type="Proteomes" id="UP001476282"/>
    </source>
</evidence>
<dbReference type="Proteomes" id="UP001476282">
    <property type="component" value="Unassembled WGS sequence"/>
</dbReference>
<organism evidence="1 2">
    <name type="scientific">Haloferula sargassicola</name>
    <dbReference type="NCBI Taxonomy" id="490096"/>
    <lineage>
        <taxon>Bacteria</taxon>
        <taxon>Pseudomonadati</taxon>
        <taxon>Verrucomicrobiota</taxon>
        <taxon>Verrucomicrobiia</taxon>
        <taxon>Verrucomicrobiales</taxon>
        <taxon>Verrucomicrobiaceae</taxon>
        <taxon>Haloferula</taxon>
    </lineage>
</organism>
<name>A0ABP9ULX2_9BACT</name>
<evidence type="ECO:0000313" key="1">
    <source>
        <dbReference type="EMBL" id="GAA5482593.1"/>
    </source>
</evidence>
<accession>A0ABP9ULX2</accession>
<dbReference type="EMBL" id="BAABRI010000009">
    <property type="protein sequence ID" value="GAA5482593.1"/>
    <property type="molecule type" value="Genomic_DNA"/>
</dbReference>
<proteinExistence type="predicted"/>
<sequence>MFELEKVDVVTISPIIDKYRIYASIVTPVGNAVGDFLGGKFK</sequence>
<keyword evidence="2" id="KW-1185">Reference proteome</keyword>